<evidence type="ECO:0000313" key="3">
    <source>
        <dbReference type="Proteomes" id="UP000183442"/>
    </source>
</evidence>
<dbReference type="Pfam" id="PF01609">
    <property type="entry name" value="DDE_Tnp_1"/>
    <property type="match status" value="1"/>
</dbReference>
<feature type="domain" description="Transposase IS4-like" evidence="1">
    <location>
        <begin position="117"/>
        <end position="240"/>
    </location>
</feature>
<reference evidence="3" key="1">
    <citation type="submission" date="2016-10" db="EMBL/GenBank/DDBJ databases">
        <authorList>
            <person name="Varghese N."/>
        </authorList>
    </citation>
    <scope>NUCLEOTIDE SEQUENCE [LARGE SCALE GENOMIC DNA]</scope>
    <source>
        <strain evidence="3">DSM 16632</strain>
    </source>
</reference>
<organism evidence="2 3">
    <name type="scientific">Methanobrevibacter olleyae</name>
    <dbReference type="NCBI Taxonomy" id="294671"/>
    <lineage>
        <taxon>Archaea</taxon>
        <taxon>Methanobacteriati</taxon>
        <taxon>Methanobacteriota</taxon>
        <taxon>Methanomada group</taxon>
        <taxon>Methanobacteria</taxon>
        <taxon>Methanobacteriales</taxon>
        <taxon>Methanobacteriaceae</taxon>
        <taxon>Methanobrevibacter</taxon>
    </lineage>
</organism>
<dbReference type="GO" id="GO:0006313">
    <property type="term" value="P:DNA transposition"/>
    <property type="evidence" value="ECO:0007669"/>
    <property type="project" value="InterPro"/>
</dbReference>
<name>A0A1I4IQV3_METOL</name>
<dbReference type="AlphaFoldDB" id="A0A1I4IQV3"/>
<evidence type="ECO:0000313" key="2">
    <source>
        <dbReference type="EMBL" id="SFL56373.1"/>
    </source>
</evidence>
<dbReference type="GO" id="GO:0003677">
    <property type="term" value="F:DNA binding"/>
    <property type="evidence" value="ECO:0007669"/>
    <property type="project" value="InterPro"/>
</dbReference>
<dbReference type="RefSeq" id="WP_268765972.1">
    <property type="nucleotide sequence ID" value="NZ_FOTL01000019.1"/>
</dbReference>
<accession>A0A1I4IQV3</accession>
<evidence type="ECO:0000259" key="1">
    <source>
        <dbReference type="Pfam" id="PF01609"/>
    </source>
</evidence>
<gene>
    <name evidence="2" type="ORF">SAMN02910297_01216</name>
</gene>
<dbReference type="EMBL" id="FOTL01000019">
    <property type="protein sequence ID" value="SFL56373.1"/>
    <property type="molecule type" value="Genomic_DNA"/>
</dbReference>
<dbReference type="Proteomes" id="UP000183442">
    <property type="component" value="Unassembled WGS sequence"/>
</dbReference>
<dbReference type="GO" id="GO:0004803">
    <property type="term" value="F:transposase activity"/>
    <property type="evidence" value="ECO:0007669"/>
    <property type="project" value="InterPro"/>
</dbReference>
<sequence>MVFENVFSNFLANFNNFVDEKYILSDNAFVRNGKWSLETAIKFPLFNRKKTKFNEVNRYLRSQTGDYSMKITGSGVCDRMQYINPKVYIDMNDGVIEEIYNNVKEMETFKGFHVFTIDGSYVEIPNHPQAREEMGVPPDNPVETFAANARISCTVDTKMDFVISSIIENQTVDEITLALRHLDDVKNKINMNNVITCYDRYYNSTEIMLKTETLDSYYLIRGKTNTFKKQQQKMDNDKKTDDTFDINLNNAKIKNFTTKN</sequence>
<proteinExistence type="predicted"/>
<dbReference type="InterPro" id="IPR002559">
    <property type="entry name" value="Transposase_11"/>
</dbReference>
<protein>
    <submittedName>
        <fullName evidence="2">Transposase DDE domain-containing protein</fullName>
    </submittedName>
</protein>